<sequence>MARDVNLPDLIIPYLVIKALESQKSIRKAHQTAESSGDFLKTKYFLNKKMNTQLHPSSSENKAFLRTFTSRVHTICLFILTHFEKHLSLKQGSLTKLHRLSALSADQIRLLKMAAQSPADQGTSLLAHTDFGSVMLLWNVLDGL</sequence>
<dbReference type="Proteomes" id="UP000566819">
    <property type="component" value="Unassembled WGS sequence"/>
</dbReference>
<dbReference type="EMBL" id="JAAMPI010000153">
    <property type="protein sequence ID" value="KAF4634897.1"/>
    <property type="molecule type" value="Genomic_DNA"/>
</dbReference>
<accession>A0A8H4RUT7</accession>
<reference evidence="1 2" key="1">
    <citation type="submission" date="2020-03" db="EMBL/GenBank/DDBJ databases">
        <title>Draft Genome Sequence of Cudoniella acicularis.</title>
        <authorList>
            <person name="Buettner E."/>
            <person name="Kellner H."/>
        </authorList>
    </citation>
    <scope>NUCLEOTIDE SEQUENCE [LARGE SCALE GENOMIC DNA]</scope>
    <source>
        <strain evidence="1 2">DSM 108380</strain>
    </source>
</reference>
<dbReference type="OrthoDB" id="288590at2759"/>
<dbReference type="Gene3D" id="2.60.120.330">
    <property type="entry name" value="B-lactam Antibiotic, Isopenicillin N Synthase, Chain"/>
    <property type="match status" value="1"/>
</dbReference>
<name>A0A8H4RUT7_9HELO</name>
<proteinExistence type="predicted"/>
<dbReference type="AlphaFoldDB" id="A0A8H4RUT7"/>
<dbReference type="InterPro" id="IPR027443">
    <property type="entry name" value="IPNS-like_sf"/>
</dbReference>
<dbReference type="SUPFAM" id="SSF51197">
    <property type="entry name" value="Clavaminate synthase-like"/>
    <property type="match status" value="1"/>
</dbReference>
<evidence type="ECO:0000313" key="2">
    <source>
        <dbReference type="Proteomes" id="UP000566819"/>
    </source>
</evidence>
<keyword evidence="2" id="KW-1185">Reference proteome</keyword>
<protein>
    <submittedName>
        <fullName evidence="1">Uncharacterized protein</fullName>
    </submittedName>
</protein>
<gene>
    <name evidence="1" type="ORF">G7Y89_g3209</name>
</gene>
<comment type="caution">
    <text evidence="1">The sequence shown here is derived from an EMBL/GenBank/DDBJ whole genome shotgun (WGS) entry which is preliminary data.</text>
</comment>
<evidence type="ECO:0000313" key="1">
    <source>
        <dbReference type="EMBL" id="KAF4634897.1"/>
    </source>
</evidence>
<organism evidence="1 2">
    <name type="scientific">Cudoniella acicularis</name>
    <dbReference type="NCBI Taxonomy" id="354080"/>
    <lineage>
        <taxon>Eukaryota</taxon>
        <taxon>Fungi</taxon>
        <taxon>Dikarya</taxon>
        <taxon>Ascomycota</taxon>
        <taxon>Pezizomycotina</taxon>
        <taxon>Leotiomycetes</taxon>
        <taxon>Helotiales</taxon>
        <taxon>Tricladiaceae</taxon>
        <taxon>Cudoniella</taxon>
    </lineage>
</organism>